<dbReference type="AlphaFoldDB" id="A0A1M6HQ69"/>
<keyword evidence="3 9" id="KW-0813">Transport</keyword>
<dbReference type="Pfam" id="PF01235">
    <property type="entry name" value="Na_Ala_symp"/>
    <property type="match status" value="1"/>
</dbReference>
<feature type="transmembrane region" description="Helical" evidence="9">
    <location>
        <begin position="12"/>
        <end position="32"/>
    </location>
</feature>
<gene>
    <name evidence="10" type="ORF">SAMN05444373_103420</name>
</gene>
<keyword evidence="4 9" id="KW-1003">Cell membrane</keyword>
<evidence type="ECO:0000313" key="11">
    <source>
        <dbReference type="Proteomes" id="UP000324781"/>
    </source>
</evidence>
<sequence length="480" mass="50986">MTFSEIITKLDNFAWGPVMLILLVGTGVYLSVRMRFPQFSHFGYVLKNTVGKMFKKHEAGHGEISPWQAVTTALAATVGTGNIAGVTGAIVAGGPGAVFWMWLSALFGMATKYSEAVLAVKYRERNDQGDWVGGPMYYIKNGLGKNWAWLGSIFCVFGAFAAFGIGNMAQVNTIATSVNNAIDAFGGNTSAVSFQLFNQTIPLTSLIIGIIMATICALVLLGGIKRIGSVTEKLVPVMAVIYILASIVVLVCNGRYIGTAFSWIFGNAFSVQAAFGGAVGITTKTIIQKGVARGVFSNEAGLGSSPMAHAATSEKNPVMQGLYGIFEVFMDTIILCSMTALVLLTSAARGGVSPDWGGEGGTPLISAAFGTVLGDKTGALIIAVGITLFALSTLLTWSLYGTRCFEYLFGTKAGRIYQIVFVIVVVIGAMMKIGLVWDIADMLNGFMAIPNLIALLALSPVVIRLTREHFKDKKHKEEAA</sequence>
<keyword evidence="6 9" id="KW-0769">Symport</keyword>
<dbReference type="GO" id="GO:0005283">
    <property type="term" value="F:amino acid:sodium symporter activity"/>
    <property type="evidence" value="ECO:0007669"/>
    <property type="project" value="InterPro"/>
</dbReference>
<evidence type="ECO:0000256" key="8">
    <source>
        <dbReference type="ARBA" id="ARBA00023136"/>
    </source>
</evidence>
<dbReference type="OrthoDB" id="9804874at2"/>
<feature type="transmembrane region" description="Helical" evidence="9">
    <location>
        <begin position="263"/>
        <end position="283"/>
    </location>
</feature>
<organism evidence="10 11">
    <name type="scientific">Thermoclostridium caenicola</name>
    <dbReference type="NCBI Taxonomy" id="659425"/>
    <lineage>
        <taxon>Bacteria</taxon>
        <taxon>Bacillati</taxon>
        <taxon>Bacillota</taxon>
        <taxon>Clostridia</taxon>
        <taxon>Eubacteriales</taxon>
        <taxon>Oscillospiraceae</taxon>
        <taxon>Thermoclostridium</taxon>
    </lineage>
</organism>
<dbReference type="PANTHER" id="PTHR30330:SF3">
    <property type="entry name" value="TRANSCRIPTIONAL REGULATOR, LRP FAMILY"/>
    <property type="match status" value="1"/>
</dbReference>
<dbReference type="GO" id="GO:0005886">
    <property type="term" value="C:plasma membrane"/>
    <property type="evidence" value="ECO:0007669"/>
    <property type="project" value="UniProtKB-SubCell"/>
</dbReference>
<dbReference type="EMBL" id="FQZP01000034">
    <property type="protein sequence ID" value="SHJ24306.1"/>
    <property type="molecule type" value="Genomic_DNA"/>
</dbReference>
<accession>A0A1M6HQ69</accession>
<dbReference type="FunFam" id="1.20.1740.10:FF:000004">
    <property type="entry name" value="Sodium:alanine symporter family protein"/>
    <property type="match status" value="1"/>
</dbReference>
<feature type="transmembrane region" description="Helical" evidence="9">
    <location>
        <begin position="446"/>
        <end position="466"/>
    </location>
</feature>
<evidence type="ECO:0000256" key="9">
    <source>
        <dbReference type="RuleBase" id="RU363064"/>
    </source>
</evidence>
<keyword evidence="11" id="KW-1185">Reference proteome</keyword>
<reference evidence="10 11" key="1">
    <citation type="submission" date="2016-11" db="EMBL/GenBank/DDBJ databases">
        <authorList>
            <person name="Varghese N."/>
            <person name="Submissions S."/>
        </authorList>
    </citation>
    <scope>NUCLEOTIDE SEQUENCE [LARGE SCALE GENOMIC DNA]</scope>
    <source>
        <strain evidence="10 11">DSM 19027</strain>
    </source>
</reference>
<dbReference type="Gene3D" id="1.20.1740.10">
    <property type="entry name" value="Amino acid/polyamine transporter I"/>
    <property type="match status" value="1"/>
</dbReference>
<evidence type="ECO:0000256" key="2">
    <source>
        <dbReference type="ARBA" id="ARBA00009261"/>
    </source>
</evidence>
<dbReference type="PRINTS" id="PR00175">
    <property type="entry name" value="NAALASMPORT"/>
</dbReference>
<keyword evidence="5 9" id="KW-0812">Transmembrane</keyword>
<dbReference type="InterPro" id="IPR001463">
    <property type="entry name" value="Na/Ala_symport"/>
</dbReference>
<feature type="transmembrane region" description="Helical" evidence="9">
    <location>
        <begin position="147"/>
        <end position="169"/>
    </location>
</feature>
<keyword evidence="7 9" id="KW-1133">Transmembrane helix</keyword>
<evidence type="ECO:0000256" key="3">
    <source>
        <dbReference type="ARBA" id="ARBA00022448"/>
    </source>
</evidence>
<dbReference type="RefSeq" id="WP_149679042.1">
    <property type="nucleotide sequence ID" value="NZ_FQZP01000034.1"/>
</dbReference>
<evidence type="ECO:0000313" key="10">
    <source>
        <dbReference type="EMBL" id="SHJ24306.1"/>
    </source>
</evidence>
<feature type="transmembrane region" description="Helical" evidence="9">
    <location>
        <begin position="420"/>
        <end position="440"/>
    </location>
</feature>
<dbReference type="PANTHER" id="PTHR30330">
    <property type="entry name" value="AGSS FAMILY TRANSPORTER, SODIUM-ALANINE"/>
    <property type="match status" value="1"/>
</dbReference>
<name>A0A1M6HQ69_9FIRM</name>
<feature type="transmembrane region" description="Helical" evidence="9">
    <location>
        <begin position="234"/>
        <end position="257"/>
    </location>
</feature>
<comment type="similarity">
    <text evidence="2 9">Belongs to the alanine or glycine:cation symporter (AGCS) (TC 2.A.25) family.</text>
</comment>
<evidence type="ECO:0000256" key="7">
    <source>
        <dbReference type="ARBA" id="ARBA00022989"/>
    </source>
</evidence>
<evidence type="ECO:0000256" key="6">
    <source>
        <dbReference type="ARBA" id="ARBA00022847"/>
    </source>
</evidence>
<evidence type="ECO:0000256" key="5">
    <source>
        <dbReference type="ARBA" id="ARBA00022692"/>
    </source>
</evidence>
<dbReference type="Proteomes" id="UP000324781">
    <property type="component" value="Unassembled WGS sequence"/>
</dbReference>
<protein>
    <submittedName>
        <fullName evidence="10">Alanine or glycine:cation symporter, AGCS family</fullName>
    </submittedName>
</protein>
<dbReference type="NCBIfam" id="TIGR00835">
    <property type="entry name" value="agcS"/>
    <property type="match status" value="1"/>
</dbReference>
<proteinExistence type="inferred from homology"/>
<feature type="transmembrane region" description="Helical" evidence="9">
    <location>
        <begin position="322"/>
        <end position="344"/>
    </location>
</feature>
<comment type="subcellular location">
    <subcellularLocation>
        <location evidence="1 9">Cell membrane</location>
        <topology evidence="1 9">Multi-pass membrane protein</topology>
    </subcellularLocation>
</comment>
<evidence type="ECO:0000256" key="4">
    <source>
        <dbReference type="ARBA" id="ARBA00022475"/>
    </source>
</evidence>
<feature type="transmembrane region" description="Helical" evidence="9">
    <location>
        <begin position="201"/>
        <end position="222"/>
    </location>
</feature>
<feature type="transmembrane region" description="Helical" evidence="9">
    <location>
        <begin position="379"/>
        <end position="400"/>
    </location>
</feature>
<keyword evidence="8 9" id="KW-0472">Membrane</keyword>
<dbReference type="PROSITE" id="PS00873">
    <property type="entry name" value="NA_ALANINE_SYMP"/>
    <property type="match status" value="1"/>
</dbReference>
<evidence type="ECO:0000256" key="1">
    <source>
        <dbReference type="ARBA" id="ARBA00004651"/>
    </source>
</evidence>